<comment type="similarity">
    <text evidence="1">Belongs to the carbon-nitrogen hydrolase superfamily. NIT1/NIT2 family.</text>
</comment>
<dbReference type="PROSITE" id="PS50263">
    <property type="entry name" value="CN_HYDROLASE"/>
    <property type="match status" value="1"/>
</dbReference>
<dbReference type="AlphaFoldDB" id="A0A919YJK2"/>
<dbReference type="PANTHER" id="PTHR23088:SF27">
    <property type="entry name" value="DEAMINATED GLUTATHIONE AMIDASE"/>
    <property type="match status" value="1"/>
</dbReference>
<dbReference type="InterPro" id="IPR036526">
    <property type="entry name" value="C-N_Hydrolase_sf"/>
</dbReference>
<protein>
    <submittedName>
        <fullName evidence="3">Hydrolase</fullName>
    </submittedName>
</protein>
<dbReference type="RefSeq" id="WP_246563095.1">
    <property type="nucleotide sequence ID" value="NZ_BOSE01000001.1"/>
</dbReference>
<sequence length="269" mass="30468">MSQILKFAIIQMNIKVGDVAHNTNTLQTKLMEAVSGEVKPDVVIFPEMWNTGYALTEIDQLADENGQQTIELLSRFAKQHQINIVAGSVAQKKEGGVYNTIFAFDREGQLINDYSKLHLFRLMDEEKYLQAGDKLGLLEIDGVQAGMLICYDIRFPELARSLALQGARVLFVPAQWPKPRLQHWRTLLTARAIENQMYVVACNRMGVSGESEFFGHSMVIDPWGEIIVEAGEEETILYGEIDLALVEKVRSTIPIFEDRRPSFYETVIK</sequence>
<proteinExistence type="inferred from homology"/>
<feature type="domain" description="CN hydrolase" evidence="2">
    <location>
        <begin position="5"/>
        <end position="243"/>
    </location>
</feature>
<accession>A0A919YJK2</accession>
<dbReference type="Gene3D" id="3.60.110.10">
    <property type="entry name" value="Carbon-nitrogen hydrolase"/>
    <property type="match status" value="1"/>
</dbReference>
<evidence type="ECO:0000313" key="4">
    <source>
        <dbReference type="Proteomes" id="UP000683139"/>
    </source>
</evidence>
<dbReference type="Pfam" id="PF00795">
    <property type="entry name" value="CN_hydrolase"/>
    <property type="match status" value="1"/>
</dbReference>
<reference evidence="3" key="1">
    <citation type="submission" date="2021-03" db="EMBL/GenBank/DDBJ databases">
        <title>Antimicrobial resistance genes in bacteria isolated from Japanese honey, and their potential for conferring macrolide and lincosamide resistance in the American foulbrood pathogen Paenibacillus larvae.</title>
        <authorList>
            <person name="Okamoto M."/>
            <person name="Kumagai M."/>
            <person name="Kanamori H."/>
            <person name="Takamatsu D."/>
        </authorList>
    </citation>
    <scope>NUCLEOTIDE SEQUENCE</scope>
    <source>
        <strain evidence="3">J40TS1</strain>
    </source>
</reference>
<dbReference type="EMBL" id="BOSE01000001">
    <property type="protein sequence ID" value="GIP15073.1"/>
    <property type="molecule type" value="Genomic_DNA"/>
</dbReference>
<comment type="caution">
    <text evidence="3">The sequence shown here is derived from an EMBL/GenBank/DDBJ whole genome shotgun (WGS) entry which is preliminary data.</text>
</comment>
<evidence type="ECO:0000259" key="2">
    <source>
        <dbReference type="PROSITE" id="PS50263"/>
    </source>
</evidence>
<gene>
    <name evidence="3" type="ORF">J40TS1_07150</name>
</gene>
<dbReference type="CDD" id="cd07583">
    <property type="entry name" value="nitrilase_5"/>
    <property type="match status" value="1"/>
</dbReference>
<dbReference type="PROSITE" id="PS01227">
    <property type="entry name" value="UPF0012"/>
    <property type="match status" value="1"/>
</dbReference>
<keyword evidence="3" id="KW-0378">Hydrolase</keyword>
<evidence type="ECO:0000256" key="1">
    <source>
        <dbReference type="ARBA" id="ARBA00010613"/>
    </source>
</evidence>
<dbReference type="InterPro" id="IPR001110">
    <property type="entry name" value="UPF0012_CS"/>
</dbReference>
<dbReference type="Proteomes" id="UP000683139">
    <property type="component" value="Unassembled WGS sequence"/>
</dbReference>
<name>A0A919YJK2_9BACL</name>
<dbReference type="SUPFAM" id="SSF56317">
    <property type="entry name" value="Carbon-nitrogen hydrolase"/>
    <property type="match status" value="1"/>
</dbReference>
<dbReference type="GO" id="GO:0016787">
    <property type="term" value="F:hydrolase activity"/>
    <property type="evidence" value="ECO:0007669"/>
    <property type="project" value="UniProtKB-KW"/>
</dbReference>
<dbReference type="InterPro" id="IPR003010">
    <property type="entry name" value="C-N_Hydrolase"/>
</dbReference>
<evidence type="ECO:0000313" key="3">
    <source>
        <dbReference type="EMBL" id="GIP15073.1"/>
    </source>
</evidence>
<keyword evidence="4" id="KW-1185">Reference proteome</keyword>
<dbReference type="PANTHER" id="PTHR23088">
    <property type="entry name" value="NITRILASE-RELATED"/>
    <property type="match status" value="1"/>
</dbReference>
<organism evidence="3 4">
    <name type="scientific">Paenibacillus montaniterrae</name>
    <dbReference type="NCBI Taxonomy" id="429341"/>
    <lineage>
        <taxon>Bacteria</taxon>
        <taxon>Bacillati</taxon>
        <taxon>Bacillota</taxon>
        <taxon>Bacilli</taxon>
        <taxon>Bacillales</taxon>
        <taxon>Paenibacillaceae</taxon>
        <taxon>Paenibacillus</taxon>
    </lineage>
</organism>